<gene>
    <name evidence="4" type="primary">MED11</name>
    <name evidence="5" type="ORF">J7T54_005038</name>
</gene>
<dbReference type="GO" id="GO:0006357">
    <property type="term" value="P:regulation of transcription by RNA polymerase II"/>
    <property type="evidence" value="ECO:0007669"/>
    <property type="project" value="InterPro"/>
</dbReference>
<accession>A0A9P9XWA6</accession>
<keyword evidence="4" id="KW-0805">Transcription regulation</keyword>
<comment type="caution">
    <text evidence="5">The sequence shown here is derived from an EMBL/GenBank/DDBJ whole genome shotgun (WGS) entry which is preliminary data.</text>
</comment>
<keyword evidence="6" id="KW-1185">Reference proteome</keyword>
<protein>
    <recommendedName>
        <fullName evidence="4">Mediator of RNA polymerase II transcription subunit 11</fullName>
    </recommendedName>
    <alternativeName>
        <fullName evidence="4">Mediator complex subunit 11</fullName>
    </alternativeName>
</protein>
<evidence type="ECO:0000256" key="1">
    <source>
        <dbReference type="ARBA" id="ARBA00004123"/>
    </source>
</evidence>
<reference evidence="5" key="2">
    <citation type="submission" date="2022-07" db="EMBL/GenBank/DDBJ databases">
        <authorList>
            <person name="Goncalves M.F.M."/>
            <person name="Hilario S."/>
            <person name="Van De Peer Y."/>
            <person name="Esteves A.C."/>
            <person name="Alves A."/>
        </authorList>
    </citation>
    <scope>NUCLEOTIDE SEQUENCE</scope>
    <source>
        <strain evidence="5">MUM 19.33</strain>
    </source>
</reference>
<evidence type="ECO:0000313" key="5">
    <source>
        <dbReference type="EMBL" id="KAI6778514.1"/>
    </source>
</evidence>
<dbReference type="Gene3D" id="1.10.287.3490">
    <property type="match status" value="1"/>
</dbReference>
<dbReference type="GO" id="GO:0016592">
    <property type="term" value="C:mediator complex"/>
    <property type="evidence" value="ECO:0007669"/>
    <property type="project" value="InterPro"/>
</dbReference>
<keyword evidence="3 4" id="KW-0539">Nucleus</keyword>
<evidence type="ECO:0000256" key="4">
    <source>
        <dbReference type="RuleBase" id="RU364147"/>
    </source>
</evidence>
<dbReference type="Pfam" id="PF10280">
    <property type="entry name" value="Med11"/>
    <property type="match status" value="1"/>
</dbReference>
<comment type="subunit">
    <text evidence="4">Component of the Mediator complex.</text>
</comment>
<name>A0A9P9XWA6_9HYPO</name>
<sequence length="159" mass="17395">MSGDVPMGDEPVDIHKPFTVEENIRQLNAIDQSIVQLMNHTANALNAVSIPPTASPVDVASQKQGLQDATDSFLDTLNSVEVRMKRQIMALEEAGIVNLKPAAKGTKVSLKPDGVGNVGKLDIGWLNSRGNKVEREMEAELWSKAKDYLEKESESLRKV</sequence>
<organism evidence="5 6">
    <name type="scientific">Emericellopsis cladophorae</name>
    <dbReference type="NCBI Taxonomy" id="2686198"/>
    <lineage>
        <taxon>Eukaryota</taxon>
        <taxon>Fungi</taxon>
        <taxon>Dikarya</taxon>
        <taxon>Ascomycota</taxon>
        <taxon>Pezizomycotina</taxon>
        <taxon>Sordariomycetes</taxon>
        <taxon>Hypocreomycetidae</taxon>
        <taxon>Hypocreales</taxon>
        <taxon>Bionectriaceae</taxon>
        <taxon>Emericellopsis</taxon>
    </lineage>
</organism>
<evidence type="ECO:0000313" key="6">
    <source>
        <dbReference type="Proteomes" id="UP001055219"/>
    </source>
</evidence>
<dbReference type="Proteomes" id="UP001055219">
    <property type="component" value="Unassembled WGS sequence"/>
</dbReference>
<reference evidence="5" key="1">
    <citation type="journal article" date="2021" name="J Fungi (Basel)">
        <title>Genomic and Metabolomic Analyses of the Marine Fungus Emericellopsis cladophorae: Insights into Saltwater Adaptability Mechanisms and Its Biosynthetic Potential.</title>
        <authorList>
            <person name="Goncalves M.F.M."/>
            <person name="Hilario S."/>
            <person name="Van de Peer Y."/>
            <person name="Esteves A.C."/>
            <person name="Alves A."/>
        </authorList>
    </citation>
    <scope>NUCLEOTIDE SEQUENCE</scope>
    <source>
        <strain evidence="5">MUM 19.33</strain>
    </source>
</reference>
<keyword evidence="4" id="KW-0804">Transcription</keyword>
<proteinExistence type="inferred from homology"/>
<dbReference type="InterPro" id="IPR019404">
    <property type="entry name" value="Mediator_Med11"/>
</dbReference>
<evidence type="ECO:0000256" key="2">
    <source>
        <dbReference type="ARBA" id="ARBA00008186"/>
    </source>
</evidence>
<dbReference type="GO" id="GO:0003712">
    <property type="term" value="F:transcription coregulator activity"/>
    <property type="evidence" value="ECO:0007669"/>
    <property type="project" value="InterPro"/>
</dbReference>
<keyword evidence="4" id="KW-0010">Activator</keyword>
<dbReference type="OrthoDB" id="5418434at2759"/>
<comment type="subcellular location">
    <subcellularLocation>
        <location evidence="1 4">Nucleus</location>
    </subcellularLocation>
</comment>
<evidence type="ECO:0000256" key="3">
    <source>
        <dbReference type="ARBA" id="ARBA00023242"/>
    </source>
</evidence>
<comment type="function">
    <text evidence="4">Component of the Mediator complex, a coactivator involved in the regulated transcription of nearly all RNA polymerase II-dependent genes. Mediator functions as a bridge to convey information from gene-specific regulatory proteins to the basal RNA polymerase II transcription machinery. Mediator is recruited to promoters by direct interactions with regulatory proteins and serves as a scaffold for the assembly of a functional pre-initiation complex with RNA polymerase II and the general transcription factors.</text>
</comment>
<comment type="similarity">
    <text evidence="2 4">Belongs to the Mediator complex subunit 11 family.</text>
</comment>
<dbReference type="AlphaFoldDB" id="A0A9P9XWA6"/>
<dbReference type="EMBL" id="JAGIXG020000066">
    <property type="protein sequence ID" value="KAI6778514.1"/>
    <property type="molecule type" value="Genomic_DNA"/>
</dbReference>